<evidence type="ECO:0000256" key="1">
    <source>
        <dbReference type="SAM" id="MobiDB-lite"/>
    </source>
</evidence>
<feature type="region of interest" description="Disordered" evidence="1">
    <location>
        <begin position="55"/>
        <end position="103"/>
    </location>
</feature>
<reference evidence="2 3" key="1">
    <citation type="submission" date="2015-09" db="EMBL/GenBank/DDBJ databases">
        <title>Host preference determinants of Valsa canker pathogens revealed by comparative genomics.</title>
        <authorList>
            <person name="Yin Z."/>
            <person name="Huang L."/>
        </authorList>
    </citation>
    <scope>NUCLEOTIDE SEQUENCE [LARGE SCALE GENOMIC DNA]</scope>
    <source>
        <strain evidence="2 3">03-1</strain>
    </source>
</reference>
<keyword evidence="3" id="KW-1185">Reference proteome</keyword>
<comment type="caution">
    <text evidence="2">The sequence shown here is derived from an EMBL/GenBank/DDBJ whole genome shotgun (WGS) entry which is preliminary data.</text>
</comment>
<organism evidence="2 3">
    <name type="scientific">Cytospora schulzeri</name>
    <dbReference type="NCBI Taxonomy" id="448051"/>
    <lineage>
        <taxon>Eukaryota</taxon>
        <taxon>Fungi</taxon>
        <taxon>Dikarya</taxon>
        <taxon>Ascomycota</taxon>
        <taxon>Pezizomycotina</taxon>
        <taxon>Sordariomycetes</taxon>
        <taxon>Sordariomycetidae</taxon>
        <taxon>Diaporthales</taxon>
        <taxon>Cytosporaceae</taxon>
        <taxon>Cytospora</taxon>
    </lineage>
</organism>
<accession>A0A423WWE5</accession>
<dbReference type="AlphaFoldDB" id="A0A423WWE5"/>
<evidence type="ECO:0008006" key="4">
    <source>
        <dbReference type="Google" id="ProtNLM"/>
    </source>
</evidence>
<dbReference type="EMBL" id="LKEA01000007">
    <property type="protein sequence ID" value="ROW07809.1"/>
    <property type="molecule type" value="Genomic_DNA"/>
</dbReference>
<name>A0A423WWE5_9PEZI</name>
<gene>
    <name evidence="2" type="ORF">VMCG_03572</name>
</gene>
<protein>
    <recommendedName>
        <fullName evidence="4">CENP-V/GFA domain-containing protein</fullName>
    </recommendedName>
</protein>
<proteinExistence type="predicted"/>
<evidence type="ECO:0000313" key="2">
    <source>
        <dbReference type="EMBL" id="ROW07809.1"/>
    </source>
</evidence>
<feature type="compositionally biased region" description="Polar residues" evidence="1">
    <location>
        <begin position="66"/>
        <end position="77"/>
    </location>
</feature>
<sequence>MDASCQCGAITFKTPLEKPLANKNVVSVKGGCLEGLDWNKAIHIWTKSAMIPIPEGAESYSEESEQTAGYSDSQETLDQPGMLTGSGGDPDQERGKGQVEGLCELSGPGTVWTGNAAGC</sequence>
<dbReference type="OrthoDB" id="5290969at2759"/>
<evidence type="ECO:0000313" key="3">
    <source>
        <dbReference type="Proteomes" id="UP000283895"/>
    </source>
</evidence>
<dbReference type="Proteomes" id="UP000283895">
    <property type="component" value="Unassembled WGS sequence"/>
</dbReference>